<organism evidence="2">
    <name type="scientific">uncultured marine thaumarchaeote AD1000_44_B05</name>
    <dbReference type="NCBI Taxonomy" id="1455917"/>
    <lineage>
        <taxon>Archaea</taxon>
        <taxon>Nitrososphaerota</taxon>
        <taxon>environmental samples</taxon>
    </lineage>
</organism>
<keyword evidence="2" id="KW-0547">Nucleotide-binding</keyword>
<dbReference type="EMBL" id="KF900417">
    <property type="protein sequence ID" value="AIE94203.1"/>
    <property type="molecule type" value="Genomic_DNA"/>
</dbReference>
<keyword evidence="2" id="KW-0067">ATP-binding</keyword>
<feature type="domain" description="Helicase Lhr-like winged helix" evidence="1">
    <location>
        <begin position="16"/>
        <end position="80"/>
    </location>
</feature>
<evidence type="ECO:0000259" key="1">
    <source>
        <dbReference type="Pfam" id="PF19306"/>
    </source>
</evidence>
<dbReference type="InterPro" id="IPR045628">
    <property type="entry name" value="Lhr_WH_dom"/>
</dbReference>
<name>A0A075FS83_9ARCH</name>
<accession>A0A075FS83</accession>
<gene>
    <name evidence="2" type="primary">lhr</name>
</gene>
<proteinExistence type="predicted"/>
<sequence>MKFWKTRKAFRYYFENLSTIPDILKFKVFDSVGKKIIGSLDQKFVGDHSEAGNVFVLRGLQWRILNIDEKALQVNVEPLKTGQKMCLTGKAVKYQ</sequence>
<evidence type="ECO:0000313" key="2">
    <source>
        <dbReference type="EMBL" id="AIE94203.1"/>
    </source>
</evidence>
<keyword evidence="2" id="KW-0378">Hydrolase</keyword>
<reference evidence="2" key="1">
    <citation type="journal article" date="2014" name="Genome Biol. Evol.">
        <title>Pangenome evidence for extensive interdomain horizontal transfer affecting lineage core and shell genes in uncultured planktonic thaumarchaeota and euryarchaeota.</title>
        <authorList>
            <person name="Deschamps P."/>
            <person name="Zivanovic Y."/>
            <person name="Moreira D."/>
            <person name="Rodriguez-Valera F."/>
            <person name="Lopez-Garcia P."/>
        </authorList>
    </citation>
    <scope>NUCLEOTIDE SEQUENCE</scope>
</reference>
<dbReference type="Pfam" id="PF19306">
    <property type="entry name" value="WHD_Lhr"/>
    <property type="match status" value="1"/>
</dbReference>
<dbReference type="GO" id="GO:0004386">
    <property type="term" value="F:helicase activity"/>
    <property type="evidence" value="ECO:0007669"/>
    <property type="project" value="UniProtKB-KW"/>
</dbReference>
<dbReference type="AlphaFoldDB" id="A0A075FS83"/>
<protein>
    <submittedName>
        <fullName evidence="2">DEAD/DEAH box helicase domain-containing protein (Lhr)</fullName>
    </submittedName>
</protein>
<keyword evidence="2" id="KW-0347">Helicase</keyword>